<gene>
    <name evidence="2" type="ORF">ACFQJ7_07930</name>
</gene>
<evidence type="ECO:0000313" key="2">
    <source>
        <dbReference type="EMBL" id="MFC7125967.1"/>
    </source>
</evidence>
<dbReference type="Pfam" id="PF19126">
    <property type="entry name" value="DUF5810"/>
    <property type="match status" value="1"/>
</dbReference>
<feature type="compositionally biased region" description="Basic and acidic residues" evidence="1">
    <location>
        <begin position="118"/>
        <end position="136"/>
    </location>
</feature>
<reference evidence="2 3" key="1">
    <citation type="journal article" date="2014" name="Int. J. Syst. Evol. Microbiol.">
        <title>Complete genome sequence of Corynebacterium casei LMG S-19264T (=DSM 44701T), isolated from a smear-ripened cheese.</title>
        <authorList>
            <consortium name="US DOE Joint Genome Institute (JGI-PGF)"/>
            <person name="Walter F."/>
            <person name="Albersmeier A."/>
            <person name="Kalinowski J."/>
            <person name="Ruckert C."/>
        </authorList>
    </citation>
    <scope>NUCLEOTIDE SEQUENCE [LARGE SCALE GENOMIC DNA]</scope>
    <source>
        <strain evidence="2 3">CGMCC 4.7215</strain>
    </source>
</reference>
<dbReference type="AlphaFoldDB" id="A0ABD5X7G8"/>
<protein>
    <submittedName>
        <fullName evidence="2">DUF5810 domain-containing protein</fullName>
    </submittedName>
</protein>
<evidence type="ECO:0000313" key="3">
    <source>
        <dbReference type="Proteomes" id="UP001596414"/>
    </source>
</evidence>
<dbReference type="InterPro" id="IPR043833">
    <property type="entry name" value="DUF5810"/>
</dbReference>
<name>A0ABD5X7G8_9EURY</name>
<feature type="compositionally biased region" description="Basic and acidic residues" evidence="1">
    <location>
        <begin position="73"/>
        <end position="84"/>
    </location>
</feature>
<dbReference type="Proteomes" id="UP001596414">
    <property type="component" value="Unassembled WGS sequence"/>
</dbReference>
<feature type="region of interest" description="Disordered" evidence="1">
    <location>
        <begin position="67"/>
        <end position="136"/>
    </location>
</feature>
<comment type="caution">
    <text evidence="2">The sequence shown here is derived from an EMBL/GenBank/DDBJ whole genome shotgun (WGS) entry which is preliminary data.</text>
</comment>
<accession>A0ABD5X7G8</accession>
<organism evidence="2 3">
    <name type="scientific">Halovenus rubra</name>
    <dbReference type="NCBI Taxonomy" id="869890"/>
    <lineage>
        <taxon>Archaea</taxon>
        <taxon>Methanobacteriati</taxon>
        <taxon>Methanobacteriota</taxon>
        <taxon>Stenosarchaea group</taxon>
        <taxon>Halobacteria</taxon>
        <taxon>Halobacteriales</taxon>
        <taxon>Haloarculaceae</taxon>
        <taxon>Halovenus</taxon>
    </lineage>
</organism>
<dbReference type="RefSeq" id="WP_267638121.1">
    <property type="nucleotide sequence ID" value="NZ_JAODIY010000011.1"/>
</dbReference>
<sequence length="136" mass="15232">MGYSCPVCGDPQADARHLANHLAFTALVRGGDHEDWLDEHVPDWESMDEESLAPEVTEIAEETEYPQVFEDTAAQRDHTHENKHTHTQGSRSGVPDEMSLADLPDEKDLSSEATDAIEQARELTEKRRQSDSDDDS</sequence>
<dbReference type="EMBL" id="JBHSZQ010000011">
    <property type="protein sequence ID" value="MFC7125967.1"/>
    <property type="molecule type" value="Genomic_DNA"/>
</dbReference>
<evidence type="ECO:0000256" key="1">
    <source>
        <dbReference type="SAM" id="MobiDB-lite"/>
    </source>
</evidence>
<proteinExistence type="predicted"/>